<dbReference type="Proteomes" id="UP000321393">
    <property type="component" value="Unassembled WGS sequence"/>
</dbReference>
<organism evidence="2 4">
    <name type="scientific">Cucumis melo var. makuwa</name>
    <name type="common">Oriental melon</name>
    <dbReference type="NCBI Taxonomy" id="1194695"/>
    <lineage>
        <taxon>Eukaryota</taxon>
        <taxon>Viridiplantae</taxon>
        <taxon>Streptophyta</taxon>
        <taxon>Embryophyta</taxon>
        <taxon>Tracheophyta</taxon>
        <taxon>Spermatophyta</taxon>
        <taxon>Magnoliopsida</taxon>
        <taxon>eudicotyledons</taxon>
        <taxon>Gunneridae</taxon>
        <taxon>Pentapetalae</taxon>
        <taxon>rosids</taxon>
        <taxon>fabids</taxon>
        <taxon>Cucurbitales</taxon>
        <taxon>Cucurbitaceae</taxon>
        <taxon>Benincaseae</taxon>
        <taxon>Cucumis</taxon>
    </lineage>
</organism>
<dbReference type="AlphaFoldDB" id="A0A5D3D4J0"/>
<accession>A0A5D3D4J0</accession>
<dbReference type="EMBL" id="SSTD01007883">
    <property type="protein sequence ID" value="TYK18467.1"/>
    <property type="molecule type" value="Genomic_DNA"/>
</dbReference>
<evidence type="ECO:0000313" key="4">
    <source>
        <dbReference type="Proteomes" id="UP000321947"/>
    </source>
</evidence>
<sequence length="164" mass="18155">MSSYSQLSLSVVACAIVGAPPSHIRDRPEPEPLTALFVCWKSSRPQSRPHKSYPSCPFPQSSHFLCQAELPVFLPSSHLASFSPSQAIFSHQAYFWLLPIFLNLSKCKLNSASFLGVPLGLLETRYVPTGSQIACVQERASLEAEVKVRAKGSWRMTRIDHGEP</sequence>
<reference evidence="3 4" key="1">
    <citation type="submission" date="2019-08" db="EMBL/GenBank/DDBJ databases">
        <title>Draft genome sequences of two oriental melons (Cucumis melo L. var makuwa).</title>
        <authorList>
            <person name="Kwon S.-Y."/>
        </authorList>
    </citation>
    <scope>NUCLEOTIDE SEQUENCE [LARGE SCALE GENOMIC DNA]</scope>
    <source>
        <strain evidence="4">cv. Chang Bougi</strain>
        <strain evidence="3">cv. SW 3</strain>
        <tissue evidence="2">Leaf</tissue>
    </source>
</reference>
<evidence type="ECO:0000313" key="1">
    <source>
        <dbReference type="EMBL" id="KAA0039200.1"/>
    </source>
</evidence>
<evidence type="ECO:0000313" key="3">
    <source>
        <dbReference type="Proteomes" id="UP000321393"/>
    </source>
</evidence>
<dbReference type="EMBL" id="SSTE01018442">
    <property type="protein sequence ID" value="KAA0039200.1"/>
    <property type="molecule type" value="Genomic_DNA"/>
</dbReference>
<protein>
    <submittedName>
        <fullName evidence="2">Uncharacterized protein</fullName>
    </submittedName>
</protein>
<gene>
    <name evidence="2" type="ORF">E5676_scaffold607G00360</name>
    <name evidence="1" type="ORF">E6C27_scaffold121G001160</name>
</gene>
<evidence type="ECO:0000313" key="2">
    <source>
        <dbReference type="EMBL" id="TYK18467.1"/>
    </source>
</evidence>
<dbReference type="Proteomes" id="UP000321947">
    <property type="component" value="Unassembled WGS sequence"/>
</dbReference>
<name>A0A5D3D4J0_CUCMM</name>
<comment type="caution">
    <text evidence="2">The sequence shown here is derived from an EMBL/GenBank/DDBJ whole genome shotgun (WGS) entry which is preliminary data.</text>
</comment>
<proteinExistence type="predicted"/>